<organism evidence="1">
    <name type="scientific">Arcella intermedia</name>
    <dbReference type="NCBI Taxonomy" id="1963864"/>
    <lineage>
        <taxon>Eukaryota</taxon>
        <taxon>Amoebozoa</taxon>
        <taxon>Tubulinea</taxon>
        <taxon>Elardia</taxon>
        <taxon>Arcellinida</taxon>
        <taxon>Sphaerothecina</taxon>
        <taxon>Arcellidae</taxon>
        <taxon>Arcella</taxon>
    </lineage>
</organism>
<evidence type="ECO:0000313" key="1">
    <source>
        <dbReference type="EMBL" id="NDV35021.1"/>
    </source>
</evidence>
<name>A0A6B2LDX3_9EUKA</name>
<accession>A0A6B2LDX3</accession>
<dbReference type="Pfam" id="PF10712">
    <property type="entry name" value="NAD-GH"/>
    <property type="match status" value="1"/>
</dbReference>
<proteinExistence type="predicted"/>
<dbReference type="InterPro" id="IPR019651">
    <property type="entry name" value="Glutamate_DH_NAD-spec"/>
</dbReference>
<dbReference type="EMBL" id="GIBP01006052">
    <property type="protein sequence ID" value="NDV35021.1"/>
    <property type="molecule type" value="Transcribed_RNA"/>
</dbReference>
<reference evidence="1" key="1">
    <citation type="journal article" date="2020" name="J. Eukaryot. Microbiol.">
        <title>De novo Sequencing, Assembly and Annotation of the Transcriptome for the Free-Living Testate Amoeba Arcella intermedia.</title>
        <authorList>
            <person name="Ribeiro G.M."/>
            <person name="Porfirio-Sousa A.L."/>
            <person name="Maurer-Alcala X.X."/>
            <person name="Katz L.A."/>
            <person name="Lahr D.J.G."/>
        </authorList>
    </citation>
    <scope>NUCLEOTIDE SEQUENCE</scope>
</reference>
<sequence length="210" mass="23210">MRLRGQYLLRSLHFAAQLRDGTLVCRRVPARLLLPQLQEVLHNALVEVLPAKVRVAVRRNHLEDPVVDGQNAHIKGAAPEVEHQDVLLRLLVQPVGNRGRRGLVDDPLDLQPSNGAGVLGRLTLGVIEIRRASDDRPPDRNPKVRFRSFLHLNEDHSGDLFRGVKFLLSVEGELDGGGALLVDNVVRKELAIPLEVGVVPATPDEPLDIK</sequence>
<dbReference type="AlphaFoldDB" id="A0A6B2LDX3"/>
<protein>
    <submittedName>
        <fullName evidence="1">Uncharacterized protein</fullName>
    </submittedName>
</protein>